<organism evidence="2 3">
    <name type="scientific">Potamilus streckersoni</name>
    <dbReference type="NCBI Taxonomy" id="2493646"/>
    <lineage>
        <taxon>Eukaryota</taxon>
        <taxon>Metazoa</taxon>
        <taxon>Spiralia</taxon>
        <taxon>Lophotrochozoa</taxon>
        <taxon>Mollusca</taxon>
        <taxon>Bivalvia</taxon>
        <taxon>Autobranchia</taxon>
        <taxon>Heteroconchia</taxon>
        <taxon>Palaeoheterodonta</taxon>
        <taxon>Unionida</taxon>
        <taxon>Unionoidea</taxon>
        <taxon>Unionidae</taxon>
        <taxon>Ambleminae</taxon>
        <taxon>Lampsilini</taxon>
        <taxon>Potamilus</taxon>
    </lineage>
</organism>
<feature type="non-terminal residue" evidence="2">
    <location>
        <position position="81"/>
    </location>
</feature>
<evidence type="ECO:0000313" key="3">
    <source>
        <dbReference type="Proteomes" id="UP001195483"/>
    </source>
</evidence>
<feature type="region of interest" description="Disordered" evidence="1">
    <location>
        <begin position="1"/>
        <end position="22"/>
    </location>
</feature>
<comment type="caution">
    <text evidence="2">The sequence shown here is derived from an EMBL/GenBank/DDBJ whole genome shotgun (WGS) entry which is preliminary data.</text>
</comment>
<dbReference type="EMBL" id="JAEAOA010002340">
    <property type="protein sequence ID" value="KAK3591648.1"/>
    <property type="molecule type" value="Genomic_DNA"/>
</dbReference>
<sequence>MNERLDTRQRVSGVRRANGVRKDDDDTKGFWNYKSSIIQYLWRWEEPTRPPPRHSTLLQRVVNTHTHGCLLYRRRDVALSE</sequence>
<reference evidence="2" key="3">
    <citation type="submission" date="2023-05" db="EMBL/GenBank/DDBJ databases">
        <authorList>
            <person name="Smith C.H."/>
        </authorList>
    </citation>
    <scope>NUCLEOTIDE SEQUENCE</scope>
    <source>
        <strain evidence="2">CHS0354</strain>
        <tissue evidence="2">Mantle</tissue>
    </source>
</reference>
<accession>A0AAE0SH81</accession>
<dbReference type="AlphaFoldDB" id="A0AAE0SH81"/>
<name>A0AAE0SH81_9BIVA</name>
<proteinExistence type="predicted"/>
<keyword evidence="3" id="KW-1185">Reference proteome</keyword>
<reference evidence="2" key="1">
    <citation type="journal article" date="2021" name="Genome Biol. Evol.">
        <title>A High-Quality Reference Genome for a Parasitic Bivalve with Doubly Uniparental Inheritance (Bivalvia: Unionida).</title>
        <authorList>
            <person name="Smith C.H."/>
        </authorList>
    </citation>
    <scope>NUCLEOTIDE SEQUENCE</scope>
    <source>
        <strain evidence="2">CHS0354</strain>
    </source>
</reference>
<evidence type="ECO:0000256" key="1">
    <source>
        <dbReference type="SAM" id="MobiDB-lite"/>
    </source>
</evidence>
<dbReference type="Proteomes" id="UP001195483">
    <property type="component" value="Unassembled WGS sequence"/>
</dbReference>
<protein>
    <submittedName>
        <fullName evidence="2">Uncharacterized protein</fullName>
    </submittedName>
</protein>
<gene>
    <name evidence="2" type="ORF">CHS0354_040558</name>
</gene>
<evidence type="ECO:0000313" key="2">
    <source>
        <dbReference type="EMBL" id="KAK3591648.1"/>
    </source>
</evidence>
<reference evidence="2" key="2">
    <citation type="journal article" date="2021" name="Genome Biol. Evol.">
        <title>Developing a high-quality reference genome for a parasitic bivalve with doubly uniparental inheritance (Bivalvia: Unionida).</title>
        <authorList>
            <person name="Smith C.H."/>
        </authorList>
    </citation>
    <scope>NUCLEOTIDE SEQUENCE</scope>
    <source>
        <strain evidence="2">CHS0354</strain>
        <tissue evidence="2">Mantle</tissue>
    </source>
</reference>